<dbReference type="InterPro" id="IPR002637">
    <property type="entry name" value="RdgB/HAM1"/>
</dbReference>
<protein>
    <recommendedName>
        <fullName evidence="10">dITP/XTP pyrophosphatase</fullName>
        <ecNumber evidence="10">3.6.1.66</ecNumber>
    </recommendedName>
    <alternativeName>
        <fullName evidence="10">Non-canonical purine NTP pyrophosphatase</fullName>
    </alternativeName>
    <alternativeName>
        <fullName evidence="10">Non-standard purine NTP pyrophosphatase</fullName>
    </alternativeName>
    <alternativeName>
        <fullName evidence="10">Nucleoside-triphosphate diphosphatase</fullName>
    </alternativeName>
    <alternativeName>
        <fullName evidence="10">Nucleoside-triphosphate pyrophosphatase</fullName>
        <shortName evidence="10">NTPase</shortName>
    </alternativeName>
</protein>
<feature type="binding site" evidence="10">
    <location>
        <begin position="187"/>
        <end position="188"/>
    </location>
    <ligand>
        <name>substrate</name>
    </ligand>
</feature>
<comment type="catalytic activity">
    <reaction evidence="9 10">
        <text>XTP + H2O = XMP + diphosphate + H(+)</text>
        <dbReference type="Rhea" id="RHEA:28610"/>
        <dbReference type="ChEBI" id="CHEBI:15377"/>
        <dbReference type="ChEBI" id="CHEBI:15378"/>
        <dbReference type="ChEBI" id="CHEBI:33019"/>
        <dbReference type="ChEBI" id="CHEBI:57464"/>
        <dbReference type="ChEBI" id="CHEBI:61314"/>
        <dbReference type="EC" id="3.6.1.66"/>
    </reaction>
</comment>
<feature type="binding site" evidence="10">
    <location>
        <position position="182"/>
    </location>
    <ligand>
        <name>substrate</name>
    </ligand>
</feature>
<feature type="active site" description="Proton acceptor" evidence="10">
    <location>
        <position position="73"/>
    </location>
</feature>
<evidence type="ECO:0000313" key="12">
    <source>
        <dbReference type="EMBL" id="MBK1696943.1"/>
    </source>
</evidence>
<keyword evidence="4 10" id="KW-0547">Nucleotide-binding</keyword>
<dbReference type="FunFam" id="3.90.950.10:FF:000001">
    <property type="entry name" value="dITP/XTP pyrophosphatase"/>
    <property type="match status" value="1"/>
</dbReference>
<dbReference type="SUPFAM" id="SSF52972">
    <property type="entry name" value="ITPase-like"/>
    <property type="match status" value="1"/>
</dbReference>
<keyword evidence="3 10" id="KW-0479">Metal-binding</keyword>
<proteinExistence type="inferred from homology"/>
<comment type="catalytic activity">
    <reaction evidence="8 10">
        <text>dITP + H2O = dIMP + diphosphate + H(+)</text>
        <dbReference type="Rhea" id="RHEA:28342"/>
        <dbReference type="ChEBI" id="CHEBI:15377"/>
        <dbReference type="ChEBI" id="CHEBI:15378"/>
        <dbReference type="ChEBI" id="CHEBI:33019"/>
        <dbReference type="ChEBI" id="CHEBI:61194"/>
        <dbReference type="ChEBI" id="CHEBI:61382"/>
        <dbReference type="EC" id="3.6.1.66"/>
    </reaction>
</comment>
<dbReference type="CDD" id="cd00515">
    <property type="entry name" value="HAM1"/>
    <property type="match status" value="1"/>
</dbReference>
<reference evidence="12" key="1">
    <citation type="submission" date="2017-08" db="EMBL/GenBank/DDBJ databases">
        <authorList>
            <person name="Imhoff J.F."/>
            <person name="Rahn T."/>
            <person name="Kuenzel S."/>
            <person name="Neulinger S.C."/>
        </authorList>
    </citation>
    <scope>NUCLEOTIDE SEQUENCE</scope>
    <source>
        <strain evidence="12">DSM 9154</strain>
    </source>
</reference>
<comment type="subunit">
    <text evidence="2 10">Homodimer.</text>
</comment>
<dbReference type="GO" id="GO:0009117">
    <property type="term" value="P:nucleotide metabolic process"/>
    <property type="evidence" value="ECO:0007669"/>
    <property type="project" value="UniProtKB-KW"/>
</dbReference>
<evidence type="ECO:0000256" key="1">
    <source>
        <dbReference type="ARBA" id="ARBA00008023"/>
    </source>
</evidence>
<keyword evidence="13" id="KW-1185">Reference proteome</keyword>
<name>A0A934UZN7_9PROT</name>
<dbReference type="RefSeq" id="WP_027287384.1">
    <property type="nucleotide sequence ID" value="NZ_NRRE01000020.1"/>
</dbReference>
<keyword evidence="6 10" id="KW-0460">Magnesium</keyword>
<evidence type="ECO:0000256" key="2">
    <source>
        <dbReference type="ARBA" id="ARBA00011738"/>
    </source>
</evidence>
<accession>A0A934UZN7</accession>
<gene>
    <name evidence="12" type="primary">rdgB</name>
    <name evidence="12" type="ORF">CKO21_06755</name>
</gene>
<dbReference type="GO" id="GO:0009146">
    <property type="term" value="P:purine nucleoside triphosphate catabolic process"/>
    <property type="evidence" value="ECO:0007669"/>
    <property type="project" value="UniProtKB-UniRule"/>
</dbReference>
<keyword evidence="7 10" id="KW-0546">Nucleotide metabolism</keyword>
<dbReference type="Proteomes" id="UP000778970">
    <property type="component" value="Unassembled WGS sequence"/>
</dbReference>
<dbReference type="AlphaFoldDB" id="A0A934UZN7"/>
<comment type="cofactor">
    <cofactor evidence="10">
        <name>Mg(2+)</name>
        <dbReference type="ChEBI" id="CHEBI:18420"/>
    </cofactor>
    <text evidence="10">Binds 1 Mg(2+) ion per subunit.</text>
</comment>
<feature type="binding site" evidence="10">
    <location>
        <position position="44"/>
    </location>
    <ligand>
        <name>Mg(2+)</name>
        <dbReference type="ChEBI" id="CHEBI:18420"/>
    </ligand>
</feature>
<dbReference type="EMBL" id="NRRE01000020">
    <property type="protein sequence ID" value="MBK1696943.1"/>
    <property type="molecule type" value="Genomic_DNA"/>
</dbReference>
<dbReference type="GO" id="GO:0046872">
    <property type="term" value="F:metal ion binding"/>
    <property type="evidence" value="ECO:0007669"/>
    <property type="project" value="UniProtKB-KW"/>
</dbReference>
<dbReference type="PANTHER" id="PTHR11067:SF9">
    <property type="entry name" value="INOSINE TRIPHOSPHATE PYROPHOSPHATASE"/>
    <property type="match status" value="1"/>
</dbReference>
<reference evidence="12" key="2">
    <citation type="journal article" date="2020" name="Microorganisms">
        <title>Osmotic Adaptation and Compatible Solute Biosynthesis of Phototrophic Bacteria as Revealed from Genome Analyses.</title>
        <authorList>
            <person name="Imhoff J.F."/>
            <person name="Rahn T."/>
            <person name="Kunzel S."/>
            <person name="Keller A."/>
            <person name="Neulinger S.C."/>
        </authorList>
    </citation>
    <scope>NUCLEOTIDE SEQUENCE</scope>
    <source>
        <strain evidence="12">DSM 9154</strain>
    </source>
</reference>
<feature type="binding site" evidence="10">
    <location>
        <position position="74"/>
    </location>
    <ligand>
        <name>substrate</name>
    </ligand>
</feature>
<evidence type="ECO:0000256" key="9">
    <source>
        <dbReference type="ARBA" id="ARBA00052017"/>
    </source>
</evidence>
<sequence>MPLGADTLVIASHNPGKVREIAELLEPFGTTVKSAGELGLPEPEETGHTFAENAELKARASAKGANLPALADDSGLAVTALGGKPGIYSARWAGPDKDFHAAMDRVEQELREVNAGTGGDRSACFVCALTLAWPEGTTRTFQGQVDGTLTYPPRGTRGFGYDPVFVPDGHAITFGEMEPAAKHAMSHRARAFRQLVDAVFRT</sequence>
<keyword evidence="5 10" id="KW-0378">Hydrolase</keyword>
<evidence type="ECO:0000256" key="8">
    <source>
        <dbReference type="ARBA" id="ARBA00051875"/>
    </source>
</evidence>
<dbReference type="Pfam" id="PF01725">
    <property type="entry name" value="Ham1p_like"/>
    <property type="match status" value="1"/>
</dbReference>
<organism evidence="12 13">
    <name type="scientific">Rhodovibrio salinarum</name>
    <dbReference type="NCBI Taxonomy" id="1087"/>
    <lineage>
        <taxon>Bacteria</taxon>
        <taxon>Pseudomonadati</taxon>
        <taxon>Pseudomonadota</taxon>
        <taxon>Alphaproteobacteria</taxon>
        <taxon>Rhodospirillales</taxon>
        <taxon>Rhodovibrionaceae</taxon>
        <taxon>Rhodovibrio</taxon>
    </lineage>
</organism>
<dbReference type="GO" id="GO:0035870">
    <property type="term" value="F:dITP diphosphatase activity"/>
    <property type="evidence" value="ECO:0007669"/>
    <property type="project" value="UniProtKB-UniRule"/>
</dbReference>
<comment type="caution">
    <text evidence="12">The sequence shown here is derived from an EMBL/GenBank/DDBJ whole genome shotgun (WGS) entry which is preliminary data.</text>
</comment>
<feature type="binding site" evidence="10">
    <location>
        <begin position="159"/>
        <end position="162"/>
    </location>
    <ligand>
        <name>substrate</name>
    </ligand>
</feature>
<dbReference type="GO" id="GO:0005829">
    <property type="term" value="C:cytosol"/>
    <property type="evidence" value="ECO:0007669"/>
    <property type="project" value="TreeGrafter"/>
</dbReference>
<dbReference type="GO" id="GO:0000166">
    <property type="term" value="F:nucleotide binding"/>
    <property type="evidence" value="ECO:0007669"/>
    <property type="project" value="UniProtKB-KW"/>
</dbReference>
<evidence type="ECO:0000256" key="7">
    <source>
        <dbReference type="ARBA" id="ARBA00023080"/>
    </source>
</evidence>
<dbReference type="InterPro" id="IPR020922">
    <property type="entry name" value="dITP/XTP_pyrophosphatase"/>
</dbReference>
<comment type="catalytic activity">
    <reaction evidence="10">
        <text>ITP + H2O = IMP + diphosphate + H(+)</text>
        <dbReference type="Rhea" id="RHEA:29399"/>
        <dbReference type="ChEBI" id="CHEBI:15377"/>
        <dbReference type="ChEBI" id="CHEBI:15378"/>
        <dbReference type="ChEBI" id="CHEBI:33019"/>
        <dbReference type="ChEBI" id="CHEBI:58053"/>
        <dbReference type="ChEBI" id="CHEBI:61402"/>
        <dbReference type="EC" id="3.6.1.66"/>
    </reaction>
</comment>
<dbReference type="Gene3D" id="3.90.950.10">
    <property type="match status" value="1"/>
</dbReference>
<evidence type="ECO:0000256" key="6">
    <source>
        <dbReference type="ARBA" id="ARBA00022842"/>
    </source>
</evidence>
<dbReference type="EC" id="3.6.1.66" evidence="10"/>
<dbReference type="InterPro" id="IPR029001">
    <property type="entry name" value="ITPase-like_fam"/>
</dbReference>
<dbReference type="HAMAP" id="MF_01405">
    <property type="entry name" value="Non_canon_purine_NTPase"/>
    <property type="match status" value="1"/>
</dbReference>
<evidence type="ECO:0000256" key="5">
    <source>
        <dbReference type="ARBA" id="ARBA00022801"/>
    </source>
</evidence>
<dbReference type="PANTHER" id="PTHR11067">
    <property type="entry name" value="INOSINE TRIPHOSPHATE PYROPHOSPHATASE/HAM1 PROTEIN"/>
    <property type="match status" value="1"/>
</dbReference>
<comment type="similarity">
    <text evidence="1 10 11">Belongs to the HAM1 NTPase family.</text>
</comment>
<evidence type="ECO:0000313" key="13">
    <source>
        <dbReference type="Proteomes" id="UP000778970"/>
    </source>
</evidence>
<evidence type="ECO:0000256" key="4">
    <source>
        <dbReference type="ARBA" id="ARBA00022741"/>
    </source>
</evidence>
<evidence type="ECO:0000256" key="3">
    <source>
        <dbReference type="ARBA" id="ARBA00022723"/>
    </source>
</evidence>
<dbReference type="GO" id="GO:0017111">
    <property type="term" value="F:ribonucleoside triphosphate phosphatase activity"/>
    <property type="evidence" value="ECO:0007669"/>
    <property type="project" value="InterPro"/>
</dbReference>
<dbReference type="GO" id="GO:0036222">
    <property type="term" value="F:XTP diphosphatase activity"/>
    <property type="evidence" value="ECO:0007669"/>
    <property type="project" value="UniProtKB-UniRule"/>
</dbReference>
<dbReference type="NCBIfam" id="TIGR00042">
    <property type="entry name" value="RdgB/HAM1 family non-canonical purine NTP pyrophosphatase"/>
    <property type="match status" value="1"/>
</dbReference>
<evidence type="ECO:0000256" key="10">
    <source>
        <dbReference type="HAMAP-Rule" id="MF_01405"/>
    </source>
</evidence>
<dbReference type="GO" id="GO:0036220">
    <property type="term" value="F:ITP diphosphatase activity"/>
    <property type="evidence" value="ECO:0007669"/>
    <property type="project" value="UniProtKB-UniRule"/>
</dbReference>
<feature type="binding site" evidence="10">
    <location>
        <begin position="12"/>
        <end position="17"/>
    </location>
    <ligand>
        <name>substrate</name>
    </ligand>
</feature>
<comment type="function">
    <text evidence="10">Pyrophosphatase that catalyzes the hydrolysis of nucleoside triphosphates to their monophosphate derivatives, with a high preference for the non-canonical purine nucleotides XTP (xanthosine triphosphate), dITP (deoxyinosine triphosphate) and ITP. Seems to function as a house-cleaning enzyme that removes non-canonical purine nucleotides from the nucleotide pool, thus preventing their incorporation into DNA/RNA and avoiding chromosomal lesions.</text>
</comment>
<evidence type="ECO:0000256" key="11">
    <source>
        <dbReference type="RuleBase" id="RU003781"/>
    </source>
</evidence>
<feature type="binding site" evidence="10">
    <location>
        <position position="73"/>
    </location>
    <ligand>
        <name>Mg(2+)</name>
        <dbReference type="ChEBI" id="CHEBI:18420"/>
    </ligand>
</feature>